<dbReference type="PANTHER" id="PTHR46865">
    <property type="entry name" value="OXIDOREDUCTASE-RELATED"/>
    <property type="match status" value="1"/>
</dbReference>
<dbReference type="Gene3D" id="3.50.50.60">
    <property type="entry name" value="FAD/NAD(P)-binding domain"/>
    <property type="match status" value="1"/>
</dbReference>
<dbReference type="RefSeq" id="WP_203903841.1">
    <property type="nucleotide sequence ID" value="NZ_BOPF01000035.1"/>
</dbReference>
<sequence>MSPRDVLILGAGVAGPTLAFWLARHGMRPVVVEQAATLRSSGNPIDVKGPAVHVAEQMGVLPRLRAAATAVTGVTLLDLAGRPMARLPTAPEGSQDIEITRADLATIMFEAAVDSAEYLFGDTVVSLTQDLAGVDVTFAKAAPRRFDLVIGTDGIHSTIRRMEFGPEERFARDLGINLATVPVPLDAVRDRHDMVVYNAPGRLALLHPGKVEGLAMFVFHGPASPGRDRRDKVAHTELVTDTYRGLGWRVPELVDALRQHPDPYFDRLSQIRIDSWSRGRVALLGDAASSVAIFGDGSTLAVAGAHTLAGALAANPTDHTRAFREYETTHRRLVNPKVRQIKPLAALLIPRTGRGLAARNLTTRALARVFADRFAPKLSTATR</sequence>
<evidence type="ECO:0000313" key="2">
    <source>
        <dbReference type="EMBL" id="GIJ50411.1"/>
    </source>
</evidence>
<reference evidence="2" key="1">
    <citation type="submission" date="2021-01" db="EMBL/GenBank/DDBJ databases">
        <title>Whole genome shotgun sequence of Virgisporangium aliadipatigenens NBRC 105644.</title>
        <authorList>
            <person name="Komaki H."/>
            <person name="Tamura T."/>
        </authorList>
    </citation>
    <scope>NUCLEOTIDE SEQUENCE</scope>
    <source>
        <strain evidence="2">NBRC 105644</strain>
    </source>
</reference>
<protein>
    <submittedName>
        <fullName evidence="2">Oxidoreductase</fullName>
    </submittedName>
</protein>
<evidence type="ECO:0000313" key="3">
    <source>
        <dbReference type="Proteomes" id="UP000619260"/>
    </source>
</evidence>
<proteinExistence type="predicted"/>
<dbReference type="InterPro" id="IPR002938">
    <property type="entry name" value="FAD-bd"/>
</dbReference>
<dbReference type="PANTHER" id="PTHR46865:SF2">
    <property type="entry name" value="MONOOXYGENASE"/>
    <property type="match status" value="1"/>
</dbReference>
<name>A0A8J4DUI8_9ACTN</name>
<dbReference type="AlphaFoldDB" id="A0A8J4DUI8"/>
<evidence type="ECO:0000259" key="1">
    <source>
        <dbReference type="Pfam" id="PF01494"/>
    </source>
</evidence>
<organism evidence="2 3">
    <name type="scientific">Virgisporangium aliadipatigenens</name>
    <dbReference type="NCBI Taxonomy" id="741659"/>
    <lineage>
        <taxon>Bacteria</taxon>
        <taxon>Bacillati</taxon>
        <taxon>Actinomycetota</taxon>
        <taxon>Actinomycetes</taxon>
        <taxon>Micromonosporales</taxon>
        <taxon>Micromonosporaceae</taxon>
        <taxon>Virgisporangium</taxon>
    </lineage>
</organism>
<dbReference type="GO" id="GO:0071949">
    <property type="term" value="F:FAD binding"/>
    <property type="evidence" value="ECO:0007669"/>
    <property type="project" value="InterPro"/>
</dbReference>
<gene>
    <name evidence="2" type="ORF">Val02_72970</name>
</gene>
<dbReference type="SUPFAM" id="SSF51905">
    <property type="entry name" value="FAD/NAD(P)-binding domain"/>
    <property type="match status" value="1"/>
</dbReference>
<dbReference type="Gene3D" id="3.30.9.10">
    <property type="entry name" value="D-Amino Acid Oxidase, subunit A, domain 2"/>
    <property type="match status" value="1"/>
</dbReference>
<dbReference type="Pfam" id="PF01494">
    <property type="entry name" value="FAD_binding_3"/>
    <property type="match status" value="1"/>
</dbReference>
<dbReference type="InterPro" id="IPR051704">
    <property type="entry name" value="FAD_aromatic-hydroxylase"/>
</dbReference>
<dbReference type="InterPro" id="IPR036188">
    <property type="entry name" value="FAD/NAD-bd_sf"/>
</dbReference>
<dbReference type="Proteomes" id="UP000619260">
    <property type="component" value="Unassembled WGS sequence"/>
</dbReference>
<dbReference type="PRINTS" id="PR00420">
    <property type="entry name" value="RNGMNOXGNASE"/>
</dbReference>
<keyword evidence="3" id="KW-1185">Reference proteome</keyword>
<comment type="caution">
    <text evidence="2">The sequence shown here is derived from an EMBL/GenBank/DDBJ whole genome shotgun (WGS) entry which is preliminary data.</text>
</comment>
<dbReference type="EMBL" id="BOPF01000035">
    <property type="protein sequence ID" value="GIJ50411.1"/>
    <property type="molecule type" value="Genomic_DNA"/>
</dbReference>
<accession>A0A8J4DUI8</accession>
<feature type="domain" description="FAD-binding" evidence="1">
    <location>
        <begin position="5"/>
        <end position="317"/>
    </location>
</feature>